<dbReference type="Proteomes" id="UP000267029">
    <property type="component" value="Unassembled WGS sequence"/>
</dbReference>
<keyword evidence="2" id="KW-1133">Transmembrane helix</keyword>
<organism evidence="5">
    <name type="scientific">Mesocestoides corti</name>
    <name type="common">Flatworm</name>
    <dbReference type="NCBI Taxonomy" id="53468"/>
    <lineage>
        <taxon>Eukaryota</taxon>
        <taxon>Metazoa</taxon>
        <taxon>Spiralia</taxon>
        <taxon>Lophotrochozoa</taxon>
        <taxon>Platyhelminthes</taxon>
        <taxon>Cestoda</taxon>
        <taxon>Eucestoda</taxon>
        <taxon>Cyclophyllidea</taxon>
        <taxon>Mesocestoididae</taxon>
        <taxon>Mesocestoides</taxon>
    </lineage>
</organism>
<gene>
    <name evidence="3" type="ORF">MCOS_LOCUS6443</name>
</gene>
<feature type="transmembrane region" description="Helical" evidence="2">
    <location>
        <begin position="12"/>
        <end position="36"/>
    </location>
</feature>
<evidence type="ECO:0000313" key="3">
    <source>
        <dbReference type="EMBL" id="VDD80440.1"/>
    </source>
</evidence>
<sequence>MSRQPLFRELCQVVVVVVVTVVVAVMFVVVDTRVYVDREHTQLERMKSADSLTLDAILPNRLNFDIVPLIWPRYRQQRSKSTLTSASPDQDHHQHRRAYLQLGLREATSVSTHQIADFQMHQQHHQHQKATSRDARRVGFEHTDADSQKSTDSPGDINCASEPPVLQPMPLLSSRAVTLTAMFLSVFHHNNSNSRKSFPLGSFDSAETESPVDSIQPSPF</sequence>
<name>A0A0R3UGR2_MESCO</name>
<keyword evidence="2" id="KW-0472">Membrane</keyword>
<accession>A0A0R3UGR2</accession>
<dbReference type="AlphaFoldDB" id="A0A0R3UGR2"/>
<reference evidence="5" key="1">
    <citation type="submission" date="2017-02" db="UniProtKB">
        <authorList>
            <consortium name="WormBaseParasite"/>
        </authorList>
    </citation>
    <scope>IDENTIFICATION</scope>
</reference>
<evidence type="ECO:0000256" key="1">
    <source>
        <dbReference type="SAM" id="MobiDB-lite"/>
    </source>
</evidence>
<dbReference type="EMBL" id="UXSR01005262">
    <property type="protein sequence ID" value="VDD80440.1"/>
    <property type="molecule type" value="Genomic_DNA"/>
</dbReference>
<feature type="region of interest" description="Disordered" evidence="1">
    <location>
        <begin position="141"/>
        <end position="164"/>
    </location>
</feature>
<evidence type="ECO:0000256" key="2">
    <source>
        <dbReference type="SAM" id="Phobius"/>
    </source>
</evidence>
<protein>
    <submittedName>
        <fullName evidence="5">Secreted protein</fullName>
    </submittedName>
</protein>
<evidence type="ECO:0000313" key="4">
    <source>
        <dbReference type="Proteomes" id="UP000267029"/>
    </source>
</evidence>
<reference evidence="3 4" key="2">
    <citation type="submission" date="2018-10" db="EMBL/GenBank/DDBJ databases">
        <authorList>
            <consortium name="Pathogen Informatics"/>
        </authorList>
    </citation>
    <scope>NUCLEOTIDE SEQUENCE [LARGE SCALE GENOMIC DNA]</scope>
</reference>
<keyword evidence="2" id="KW-0812">Transmembrane</keyword>
<evidence type="ECO:0000313" key="5">
    <source>
        <dbReference type="WBParaSite" id="MCOS_0000644201-mRNA-1"/>
    </source>
</evidence>
<proteinExistence type="predicted"/>
<dbReference type="WBParaSite" id="MCOS_0000644201-mRNA-1">
    <property type="protein sequence ID" value="MCOS_0000644201-mRNA-1"/>
    <property type="gene ID" value="MCOS_0000644201"/>
</dbReference>
<keyword evidence="4" id="KW-1185">Reference proteome</keyword>